<accession>I3Y966</accession>
<dbReference type="InterPro" id="IPR027417">
    <property type="entry name" value="P-loop_NTPase"/>
</dbReference>
<dbReference type="KEGG" id="tvi:Thivi_1542"/>
<evidence type="ECO:0000256" key="6">
    <source>
        <dbReference type="ARBA" id="ARBA00022747"/>
    </source>
</evidence>
<evidence type="ECO:0000313" key="14">
    <source>
        <dbReference type="Proteomes" id="UP000006062"/>
    </source>
</evidence>
<dbReference type="Pfam" id="PF04313">
    <property type="entry name" value="HSDR_N"/>
    <property type="match status" value="1"/>
</dbReference>
<protein>
    <recommendedName>
        <fullName evidence="3">type I site-specific deoxyribonuclease</fullName>
        <ecNumber evidence="3">3.1.21.3</ecNumber>
    </recommendedName>
</protein>
<dbReference type="GO" id="GO:0009307">
    <property type="term" value="P:DNA restriction-modification system"/>
    <property type="evidence" value="ECO:0007669"/>
    <property type="project" value="UniProtKB-KW"/>
</dbReference>
<evidence type="ECO:0000256" key="8">
    <source>
        <dbReference type="ARBA" id="ARBA00022801"/>
    </source>
</evidence>
<dbReference type="PANTHER" id="PTHR30195:SF15">
    <property type="entry name" value="TYPE I RESTRICTION ENZYME HINDI ENDONUCLEASE SUBUNIT"/>
    <property type="match status" value="1"/>
</dbReference>
<keyword evidence="4" id="KW-0540">Nuclease</keyword>
<dbReference type="Gene3D" id="3.90.1570.50">
    <property type="match status" value="1"/>
</dbReference>
<dbReference type="GO" id="GO:0003677">
    <property type="term" value="F:DNA binding"/>
    <property type="evidence" value="ECO:0007669"/>
    <property type="project" value="UniProtKB-KW"/>
</dbReference>
<evidence type="ECO:0000256" key="4">
    <source>
        <dbReference type="ARBA" id="ARBA00022722"/>
    </source>
</evidence>
<dbReference type="REBASE" id="48997">
    <property type="entry name" value="Tvi198ORF1547P"/>
</dbReference>
<dbReference type="PANTHER" id="PTHR30195">
    <property type="entry name" value="TYPE I SITE-SPECIFIC DEOXYRIBONUCLEASE PROTEIN SUBUNIT M AND R"/>
    <property type="match status" value="1"/>
</dbReference>
<dbReference type="GO" id="GO:0005524">
    <property type="term" value="F:ATP binding"/>
    <property type="evidence" value="ECO:0007669"/>
    <property type="project" value="UniProtKB-KW"/>
</dbReference>
<dbReference type="EC" id="3.1.21.3" evidence="3"/>
<dbReference type="GO" id="GO:0009035">
    <property type="term" value="F:type I site-specific deoxyribonuclease activity"/>
    <property type="evidence" value="ECO:0007669"/>
    <property type="project" value="UniProtKB-EC"/>
</dbReference>
<dbReference type="RefSeq" id="WP_014778000.1">
    <property type="nucleotide sequence ID" value="NC_018012.1"/>
</dbReference>
<keyword evidence="7" id="KW-0255">Endonuclease</keyword>
<dbReference type="SUPFAM" id="SSF52540">
    <property type="entry name" value="P-loop containing nucleoside triphosphate hydrolases"/>
    <property type="match status" value="1"/>
</dbReference>
<evidence type="ECO:0000256" key="7">
    <source>
        <dbReference type="ARBA" id="ARBA00022759"/>
    </source>
</evidence>
<dbReference type="InterPro" id="IPR014001">
    <property type="entry name" value="Helicase_ATP-bd"/>
</dbReference>
<evidence type="ECO:0000256" key="9">
    <source>
        <dbReference type="ARBA" id="ARBA00022840"/>
    </source>
</evidence>
<feature type="coiled-coil region" evidence="11">
    <location>
        <begin position="985"/>
        <end position="1012"/>
    </location>
</feature>
<dbReference type="InterPro" id="IPR007409">
    <property type="entry name" value="Restrct_endonuc_type1_HsdR_N"/>
</dbReference>
<evidence type="ECO:0000256" key="10">
    <source>
        <dbReference type="ARBA" id="ARBA00023125"/>
    </source>
</evidence>
<name>I3Y966_THIV6</name>
<reference evidence="13 14" key="1">
    <citation type="submission" date="2012-06" db="EMBL/GenBank/DDBJ databases">
        <title>Complete sequence of Thiocystis violascens DSM 198.</title>
        <authorList>
            <consortium name="US DOE Joint Genome Institute"/>
            <person name="Lucas S."/>
            <person name="Han J."/>
            <person name="Lapidus A."/>
            <person name="Cheng J.-F."/>
            <person name="Goodwin L."/>
            <person name="Pitluck S."/>
            <person name="Peters L."/>
            <person name="Ovchinnikova G."/>
            <person name="Teshima H."/>
            <person name="Detter J.C."/>
            <person name="Han C."/>
            <person name="Tapia R."/>
            <person name="Land M."/>
            <person name="Hauser L."/>
            <person name="Kyrpides N."/>
            <person name="Ivanova N."/>
            <person name="Pagani I."/>
            <person name="Vogl K."/>
            <person name="Liu Z."/>
            <person name="Frigaard N.-U."/>
            <person name="Bryant D."/>
            <person name="Woyke T."/>
        </authorList>
    </citation>
    <scope>NUCLEOTIDE SEQUENCE [LARGE SCALE GENOMIC DNA]</scope>
    <source>
        <strain evidence="14">ATCC 17096 / DSM 198 / 6111</strain>
    </source>
</reference>
<keyword evidence="9" id="KW-0067">ATP-binding</keyword>
<comment type="similarity">
    <text evidence="2">Belongs to the HsdR family.</text>
</comment>
<proteinExistence type="inferred from homology"/>
<organism evidence="13 14">
    <name type="scientific">Thiocystis violascens (strain ATCC 17096 / DSM 198 / 6111)</name>
    <name type="common">Chromatium violascens</name>
    <dbReference type="NCBI Taxonomy" id="765911"/>
    <lineage>
        <taxon>Bacteria</taxon>
        <taxon>Pseudomonadati</taxon>
        <taxon>Pseudomonadota</taxon>
        <taxon>Gammaproteobacteria</taxon>
        <taxon>Chromatiales</taxon>
        <taxon>Chromatiaceae</taxon>
        <taxon>Thiocystis</taxon>
    </lineage>
</organism>
<keyword evidence="14" id="KW-1185">Reference proteome</keyword>
<dbReference type="InterPro" id="IPR051268">
    <property type="entry name" value="Type-I_R_enzyme_R_subunit"/>
</dbReference>
<evidence type="ECO:0000313" key="13">
    <source>
        <dbReference type="EMBL" id="AFL73534.1"/>
    </source>
</evidence>
<dbReference type="AlphaFoldDB" id="I3Y966"/>
<keyword evidence="11" id="KW-0175">Coiled coil</keyword>
<dbReference type="HOGENOM" id="CLU_005762_0_0_6"/>
<dbReference type="STRING" id="765911.Thivi_1542"/>
<dbReference type="InterPro" id="IPR055180">
    <property type="entry name" value="HsdR_RecA-like_helicase_dom_2"/>
</dbReference>
<evidence type="ECO:0000256" key="5">
    <source>
        <dbReference type="ARBA" id="ARBA00022741"/>
    </source>
</evidence>
<dbReference type="EMBL" id="CP003154">
    <property type="protein sequence ID" value="AFL73534.1"/>
    <property type="molecule type" value="Genomic_DNA"/>
</dbReference>
<gene>
    <name evidence="13" type="ordered locus">Thivi_1542</name>
</gene>
<dbReference type="CDD" id="cd18030">
    <property type="entry name" value="DEXHc_RE_I_HsdR"/>
    <property type="match status" value="1"/>
</dbReference>
<dbReference type="Gene3D" id="3.40.50.300">
    <property type="entry name" value="P-loop containing nucleotide triphosphate hydrolases"/>
    <property type="match status" value="2"/>
</dbReference>
<evidence type="ECO:0000256" key="3">
    <source>
        <dbReference type="ARBA" id="ARBA00012654"/>
    </source>
</evidence>
<evidence type="ECO:0000256" key="11">
    <source>
        <dbReference type="SAM" id="Coils"/>
    </source>
</evidence>
<feature type="domain" description="Helicase ATP-binding" evidence="12">
    <location>
        <begin position="297"/>
        <end position="554"/>
    </location>
</feature>
<keyword evidence="5" id="KW-0547">Nucleotide-binding</keyword>
<dbReference type="InterPro" id="IPR040980">
    <property type="entry name" value="SWI2_SNF2"/>
</dbReference>
<dbReference type="Proteomes" id="UP000006062">
    <property type="component" value="Chromosome"/>
</dbReference>
<keyword evidence="8" id="KW-0378">Hydrolase</keyword>
<dbReference type="Pfam" id="PF22679">
    <property type="entry name" value="T1R_D3-like"/>
    <property type="match status" value="1"/>
</dbReference>
<dbReference type="CDD" id="cd22332">
    <property type="entry name" value="HsdR_N"/>
    <property type="match status" value="1"/>
</dbReference>
<dbReference type="GO" id="GO:0004386">
    <property type="term" value="F:helicase activity"/>
    <property type="evidence" value="ECO:0007669"/>
    <property type="project" value="UniProtKB-KW"/>
</dbReference>
<keyword evidence="10" id="KW-0238">DNA-binding</keyword>
<sequence>MDLPELPPPTSTPTEWSEVERPLLLHLHAMGWEVLCLENEQDKIDYPSATGRRHFREVVQYDTLRAAIRRINDADGPLDDLTIERAIRELEKTGGQGLIERNRLITERLITGVYVSTGDGQRQRLIRFIEFDPERRDRNTFTVINQYRVDLPGGGSFVIPDLVLLINGLPLVVIECKSPALSDPIGEGLDQLLRYSNQRDWIDEDEGIEDLFLYNQLMVVTDFYEARVGTLGALHEHYQPWKDVAPWTPDAVARELGKTADSLKSQELLAAGMLRPERLLDILQHFILFKTDDGKLIKVAPRYQQYRAVCKAIERLMTGTTRRQNDRDQDRRGGIVWHTQGSGKSITMVYLVRKLRTEPALRAFKVVVVTDRTDLEKQLRETLALTGENARPDERDLRRSVSDTDRLKGILAEEGPDVVFAMIQKYLDRTGEVEVFEYEVPLKPAEHLDRMADGPGIPARVRTLRQTVRRQEFGVLNAAEQILILVDECHRSHTETFHANMMAAMPNAARIGFTGTPILKQDKAHTQGIFGEFIDKYRLKEAEEDEATVRILYEGRTTDGLVEHTDRLDRAFADLFRDYTDAEQQVIRNRYATTGDVLEAPKLIAEKAADMLYHYVRKIMPDGFKAQVVSVSRRAVLTYRESLGQARDALVAEIAGLDPAKLALEPKDLEQEDPWVQFLVGAHPRLETIKRLEFAAVVSHDHNDPPSWRQWTDKTKRNDHIARFKKPLVQQDPEKQDGMAFLCVQNMLLTGFDAPVEQVLYLDRKIVAHDLLQAIARVNRRARGKDCGYVVDYIGVARHLHDALGDYEDETHDPMTDIRDELPNLRDRHKAAIDVFLTRGIKGIRDIEACVDLLEDVKIRAEFINKLRAFLQGLSIVMPRPEAMPYQPDAKILGFIAKVAANLYHDPQLDLHGVHHKVKQLIDTYIAANGIDPKIPPIGILDVNFAAAVEANGSARARASQMSHAARHHITLHFNEDPDLYATFSAKLESILEALKDRWDELERELRQFIDAELRRGRDEEIEGLDPKVQAPFFGLIKRHLTDKDHPQLADATLRTAIETTVAVVDAAREAIGRVGFWRDPVSRQGLEKTIYRLLRRSRIVPNETLAELASRLVDLAKSRHRFLVS</sequence>
<dbReference type="eggNOG" id="COG0610">
    <property type="taxonomic scope" value="Bacteria"/>
</dbReference>
<comment type="catalytic activity">
    <reaction evidence="1">
        <text>Endonucleolytic cleavage of DNA to give random double-stranded fragments with terminal 5'-phosphates, ATP is simultaneously hydrolyzed.</text>
        <dbReference type="EC" id="3.1.21.3"/>
    </reaction>
</comment>
<keyword evidence="6" id="KW-0680">Restriction system</keyword>
<keyword evidence="13" id="KW-0347">Helicase</keyword>
<dbReference type="OrthoDB" id="9758243at2"/>
<evidence type="ECO:0000259" key="12">
    <source>
        <dbReference type="SMART" id="SM00487"/>
    </source>
</evidence>
<dbReference type="SMART" id="SM00487">
    <property type="entry name" value="DEXDc"/>
    <property type="match status" value="1"/>
</dbReference>
<dbReference type="Pfam" id="PF18766">
    <property type="entry name" value="SWI2_SNF2"/>
    <property type="match status" value="1"/>
</dbReference>
<evidence type="ECO:0000256" key="1">
    <source>
        <dbReference type="ARBA" id="ARBA00000851"/>
    </source>
</evidence>
<evidence type="ECO:0000256" key="2">
    <source>
        <dbReference type="ARBA" id="ARBA00008598"/>
    </source>
</evidence>